<dbReference type="PROSITE" id="PS51012">
    <property type="entry name" value="ABC_TM2"/>
    <property type="match status" value="1"/>
</dbReference>
<evidence type="ECO:0000256" key="8">
    <source>
        <dbReference type="ARBA" id="ARBA00023136"/>
    </source>
</evidence>
<evidence type="ECO:0000256" key="3">
    <source>
        <dbReference type="ARBA" id="ARBA00022448"/>
    </source>
</evidence>
<evidence type="ECO:0000256" key="9">
    <source>
        <dbReference type="RuleBase" id="RU361157"/>
    </source>
</evidence>
<feature type="transmembrane region" description="Helical" evidence="9">
    <location>
        <begin position="196"/>
        <end position="213"/>
    </location>
</feature>
<dbReference type="EMBL" id="CVRR01000020">
    <property type="protein sequence ID" value="CRL39093.1"/>
    <property type="molecule type" value="Genomic_DNA"/>
</dbReference>
<dbReference type="InterPro" id="IPR047817">
    <property type="entry name" value="ABC2_TM_bact-type"/>
</dbReference>
<dbReference type="Proteomes" id="UP000049979">
    <property type="component" value="Unassembled WGS sequence"/>
</dbReference>
<dbReference type="PANTHER" id="PTHR30413:SF8">
    <property type="entry name" value="TRANSPORT PERMEASE PROTEIN"/>
    <property type="match status" value="1"/>
</dbReference>
<keyword evidence="5" id="KW-0997">Cell inner membrane</keyword>
<keyword evidence="3 9" id="KW-0813">Transport</keyword>
<dbReference type="AlphaFoldDB" id="A0A0M6WQD0"/>
<sequence length="483" mass="54648">MKQKSYYLKIFLIIECVLLIFLGIFYFSAGRSLYERDSDGNVAEFNATNDVGELTQGATVEQIYTSQMDLLDSIGVMVSDYGKSINHGVEIQCENLSKGQILAKKTFSADEFEVNQYVYLNIADGVKVDRGDQIKISCTSDGEAGDAPTILYNVENKLENPDVARDAQFTVNGNVVPGTMCIAVNGRNYVWTGPNYWKLVLLAVVLVAVLYGIECSCDKRGKTTILFNMLFVLKKYKFLIKQLVKRDFKVRYKRSVLGVFWSFLNPLLMMIVQYVVFSQLFKSDIENYPVYLLSGTVIFNFFNEGVGQSLTSIVGNAPLITKVYLPKYIYPVTRVFSSGINLLMSLIPLIIAALITGEKITWAFLMLPYILICVMIFTMGFGMILAAAMTFFRDMQFLWGVLSMLWMYLTPLFYPISIVPKQVQGLVLNNPMYYFVNAFRTIILEGITPRPVVFCQCTMVALVMLGIGSLIFKKTQDKFIFYI</sequence>
<feature type="transmembrane region" description="Helical" evidence="9">
    <location>
        <begin position="335"/>
        <end position="356"/>
    </location>
</feature>
<evidence type="ECO:0000256" key="7">
    <source>
        <dbReference type="ARBA" id="ARBA00022989"/>
    </source>
</evidence>
<comment type="subcellular location">
    <subcellularLocation>
        <location evidence="1">Cell inner membrane</location>
        <topology evidence="1">Multi-pass membrane protein</topology>
    </subcellularLocation>
    <subcellularLocation>
        <location evidence="9">Cell membrane</location>
        <topology evidence="9">Multi-pass membrane protein</topology>
    </subcellularLocation>
</comment>
<keyword evidence="12" id="KW-1185">Reference proteome</keyword>
<organism evidence="11 12">
    <name type="scientific">Roseburia faecis</name>
    <dbReference type="NCBI Taxonomy" id="301302"/>
    <lineage>
        <taxon>Bacteria</taxon>
        <taxon>Bacillati</taxon>
        <taxon>Bacillota</taxon>
        <taxon>Clostridia</taxon>
        <taxon>Lachnospirales</taxon>
        <taxon>Lachnospiraceae</taxon>
        <taxon>Roseburia</taxon>
    </lineage>
</organism>
<feature type="domain" description="ABC transmembrane type-2" evidence="10">
    <location>
        <begin position="257"/>
        <end position="475"/>
    </location>
</feature>
<gene>
    <name evidence="11" type="ORF">M72_28961</name>
</gene>
<evidence type="ECO:0000313" key="11">
    <source>
        <dbReference type="EMBL" id="CRL39093.1"/>
    </source>
</evidence>
<evidence type="ECO:0000256" key="4">
    <source>
        <dbReference type="ARBA" id="ARBA00022475"/>
    </source>
</evidence>
<evidence type="ECO:0000313" key="12">
    <source>
        <dbReference type="Proteomes" id="UP000049979"/>
    </source>
</evidence>
<dbReference type="InterPro" id="IPR013525">
    <property type="entry name" value="ABC2_TM"/>
</dbReference>
<keyword evidence="8 9" id="KW-0472">Membrane</keyword>
<dbReference type="Pfam" id="PF01061">
    <property type="entry name" value="ABC2_membrane"/>
    <property type="match status" value="1"/>
</dbReference>
<dbReference type="GO" id="GO:0005886">
    <property type="term" value="C:plasma membrane"/>
    <property type="evidence" value="ECO:0007669"/>
    <property type="project" value="UniProtKB-SubCell"/>
</dbReference>
<feature type="transmembrane region" description="Helical" evidence="9">
    <location>
        <begin position="6"/>
        <end position="27"/>
    </location>
</feature>
<evidence type="ECO:0000256" key="1">
    <source>
        <dbReference type="ARBA" id="ARBA00004429"/>
    </source>
</evidence>
<comment type="similarity">
    <text evidence="2 9">Belongs to the ABC-2 integral membrane protein family.</text>
</comment>
<feature type="transmembrane region" description="Helical" evidence="9">
    <location>
        <begin position="362"/>
        <end position="385"/>
    </location>
</feature>
<evidence type="ECO:0000256" key="5">
    <source>
        <dbReference type="ARBA" id="ARBA00022519"/>
    </source>
</evidence>
<keyword evidence="7 9" id="KW-1133">Transmembrane helix</keyword>
<proteinExistence type="inferred from homology"/>
<feature type="transmembrane region" description="Helical" evidence="9">
    <location>
        <begin position="397"/>
        <end position="416"/>
    </location>
</feature>
<evidence type="ECO:0000259" key="10">
    <source>
        <dbReference type="PROSITE" id="PS51012"/>
    </source>
</evidence>
<reference evidence="12" key="1">
    <citation type="submission" date="2015-05" db="EMBL/GenBank/DDBJ databases">
        <authorList>
            <consortium name="Pathogen Informatics"/>
        </authorList>
    </citation>
    <scope>NUCLEOTIDE SEQUENCE [LARGE SCALE GENOMIC DNA]</scope>
    <source>
        <strain evidence="12">M72</strain>
    </source>
</reference>
<dbReference type="GO" id="GO:0140359">
    <property type="term" value="F:ABC-type transporter activity"/>
    <property type="evidence" value="ECO:0007669"/>
    <property type="project" value="InterPro"/>
</dbReference>
<keyword evidence="6 9" id="KW-0812">Transmembrane</keyword>
<evidence type="ECO:0000256" key="6">
    <source>
        <dbReference type="ARBA" id="ARBA00022692"/>
    </source>
</evidence>
<feature type="transmembrane region" description="Helical" evidence="9">
    <location>
        <begin position="256"/>
        <end position="276"/>
    </location>
</feature>
<feature type="transmembrane region" description="Helical" evidence="9">
    <location>
        <begin position="288"/>
        <end position="314"/>
    </location>
</feature>
<feature type="transmembrane region" description="Helical" evidence="9">
    <location>
        <begin position="451"/>
        <end position="472"/>
    </location>
</feature>
<accession>A0A0M6WQD0</accession>
<dbReference type="GO" id="GO:0015920">
    <property type="term" value="P:lipopolysaccharide transport"/>
    <property type="evidence" value="ECO:0007669"/>
    <property type="project" value="TreeGrafter"/>
</dbReference>
<protein>
    <recommendedName>
        <fullName evidence="9">Transport permease protein</fullName>
    </recommendedName>
</protein>
<evidence type="ECO:0000256" key="2">
    <source>
        <dbReference type="ARBA" id="ARBA00007783"/>
    </source>
</evidence>
<keyword evidence="4 9" id="KW-1003">Cell membrane</keyword>
<dbReference type="RefSeq" id="WP_206541820.1">
    <property type="nucleotide sequence ID" value="NZ_CP173697.1"/>
</dbReference>
<name>A0A0M6WQD0_9FIRM</name>
<dbReference type="PANTHER" id="PTHR30413">
    <property type="entry name" value="INNER MEMBRANE TRANSPORT PERMEASE"/>
    <property type="match status" value="1"/>
</dbReference>